<dbReference type="Proteomes" id="UP000178912">
    <property type="component" value="Unassembled WGS sequence"/>
</dbReference>
<proteinExistence type="predicted"/>
<feature type="region of interest" description="Disordered" evidence="1">
    <location>
        <begin position="100"/>
        <end position="136"/>
    </location>
</feature>
<dbReference type="AlphaFoldDB" id="A0A1E1LLX0"/>
<keyword evidence="3" id="KW-1185">Reference proteome</keyword>
<evidence type="ECO:0000256" key="1">
    <source>
        <dbReference type="SAM" id="MobiDB-lite"/>
    </source>
</evidence>
<sequence>MVGKTDEVQYKYLEWTYQPLPHRNQHGQHLDIGLPSQLSNLVPSHHLSTLLAEVAYGKATEHDQQQEEEVVSGIFRFNLAEPTRYGHGRQEEHDWLGSWYGKHQGRSERAGAAETTEEEPNLTEESQDGGQSSLHRSIKVVGIATSRLEINSA</sequence>
<gene>
    <name evidence="2" type="ORF">RAG0_15170</name>
</gene>
<evidence type="ECO:0000313" key="2">
    <source>
        <dbReference type="EMBL" id="CZT10809.1"/>
    </source>
</evidence>
<name>A0A1E1LLX0_9HELO</name>
<feature type="compositionally biased region" description="Acidic residues" evidence="1">
    <location>
        <begin position="115"/>
        <end position="127"/>
    </location>
</feature>
<reference evidence="3" key="1">
    <citation type="submission" date="2016-03" db="EMBL/GenBank/DDBJ databases">
        <authorList>
            <person name="Guldener U."/>
        </authorList>
    </citation>
    <scope>NUCLEOTIDE SEQUENCE [LARGE SCALE GENOMIC DNA]</scope>
    <source>
        <strain evidence="3">04CH-RAC-A.6.1</strain>
    </source>
</reference>
<protein>
    <submittedName>
        <fullName evidence="2">Uncharacterized protein</fullName>
    </submittedName>
</protein>
<accession>A0A1E1LLX0</accession>
<evidence type="ECO:0000313" key="3">
    <source>
        <dbReference type="Proteomes" id="UP000178912"/>
    </source>
</evidence>
<dbReference type="EMBL" id="FJUX01000133">
    <property type="protein sequence ID" value="CZT10809.1"/>
    <property type="molecule type" value="Genomic_DNA"/>
</dbReference>
<organism evidence="2 3">
    <name type="scientific">Rhynchosporium agropyri</name>
    <dbReference type="NCBI Taxonomy" id="914238"/>
    <lineage>
        <taxon>Eukaryota</taxon>
        <taxon>Fungi</taxon>
        <taxon>Dikarya</taxon>
        <taxon>Ascomycota</taxon>
        <taxon>Pezizomycotina</taxon>
        <taxon>Leotiomycetes</taxon>
        <taxon>Helotiales</taxon>
        <taxon>Ploettnerulaceae</taxon>
        <taxon>Rhynchosporium</taxon>
    </lineage>
</organism>